<dbReference type="EMBL" id="ML739074">
    <property type="protein sequence ID" value="KAE8354340.1"/>
    <property type="molecule type" value="Genomic_DNA"/>
</dbReference>
<evidence type="ECO:0000256" key="1">
    <source>
        <dbReference type="SAM" id="MobiDB-lite"/>
    </source>
</evidence>
<dbReference type="PANTHER" id="PTHR38792">
    <property type="entry name" value="BNR/ASP-BOX REPEAT DOMAIN PROTEIN (AFU_ORTHOLOGUE AFUA_7G06430)-RELATED"/>
    <property type="match status" value="1"/>
</dbReference>
<dbReference type="InterPro" id="IPR036278">
    <property type="entry name" value="Sialidase_sf"/>
</dbReference>
<gene>
    <name evidence="2" type="ORF">BDV28DRAFT_156268</name>
</gene>
<evidence type="ECO:0000313" key="2">
    <source>
        <dbReference type="EMBL" id="KAE8354340.1"/>
    </source>
</evidence>
<dbReference type="CDD" id="cd15482">
    <property type="entry name" value="Sialidase_non-viral"/>
    <property type="match status" value="1"/>
</dbReference>
<feature type="compositionally biased region" description="Low complexity" evidence="1">
    <location>
        <begin position="34"/>
        <end position="47"/>
    </location>
</feature>
<evidence type="ECO:0000313" key="3">
    <source>
        <dbReference type="Proteomes" id="UP000327118"/>
    </source>
</evidence>
<dbReference type="AlphaFoldDB" id="A0A5N6ZE27"/>
<proteinExistence type="predicted"/>
<reference evidence="3" key="1">
    <citation type="submission" date="2019-04" db="EMBL/GenBank/DDBJ databases">
        <title>Friends and foes A comparative genomics studyof 23 Aspergillus species from section Flavi.</title>
        <authorList>
            <consortium name="DOE Joint Genome Institute"/>
            <person name="Kjaerbolling I."/>
            <person name="Vesth T."/>
            <person name="Frisvad J.C."/>
            <person name="Nybo J.L."/>
            <person name="Theobald S."/>
            <person name="Kildgaard S."/>
            <person name="Isbrandt T."/>
            <person name="Kuo A."/>
            <person name="Sato A."/>
            <person name="Lyhne E.K."/>
            <person name="Kogle M.E."/>
            <person name="Wiebenga A."/>
            <person name="Kun R.S."/>
            <person name="Lubbers R.J."/>
            <person name="Makela M.R."/>
            <person name="Barry K."/>
            <person name="Chovatia M."/>
            <person name="Clum A."/>
            <person name="Daum C."/>
            <person name="Haridas S."/>
            <person name="He G."/>
            <person name="LaButti K."/>
            <person name="Lipzen A."/>
            <person name="Mondo S."/>
            <person name="Riley R."/>
            <person name="Salamov A."/>
            <person name="Simmons B.A."/>
            <person name="Magnuson J.K."/>
            <person name="Henrissat B."/>
            <person name="Mortensen U.H."/>
            <person name="Larsen T.O."/>
            <person name="Devries R.P."/>
            <person name="Grigoriev I.V."/>
            <person name="Machida M."/>
            <person name="Baker S.E."/>
            <person name="Andersen M.R."/>
        </authorList>
    </citation>
    <scope>NUCLEOTIDE SEQUENCE [LARGE SCALE GENOMIC DNA]</scope>
    <source>
        <strain evidence="3">CBS 553.77</strain>
    </source>
</reference>
<dbReference type="Proteomes" id="UP000327118">
    <property type="component" value="Unassembled WGS sequence"/>
</dbReference>
<sequence>MPGNFGQKIMKTFGLDEGQGQGQGHGHGQGQGERQGPRPGQPPQYESYPPPQYPQQQPFQGHPQRCPRVHEEDRYLSQNRRGTYPRIARLGDGSVLASFTHFQGDTRILTVTRSTDGGWTFEDWGEISRGEGDVDNVFLLEIAAGTVLAAFRNHDLGPNGPTHFRITVCRSTDGGRTWQFLSQAAEKDGPHGIWEPFMRLGRQGEVQLTYSLEFAQDNQCTMMVRSLDGGATWSPPQCLHGECDALRDGMNGIAPTWDHGRAALVMIFETTSFGTFNLEALISYDDGQTWGYRHRVYVPPQRHNAGAPQIASFADGSLAVIFMTDEDHPEVSWTKNASIKAIFAPPPQNGQIFWSHPQVICPHSSHWPGIAPVDGHTLLATFECDGQPRAKAITLQ</sequence>
<dbReference type="SUPFAM" id="SSF50939">
    <property type="entry name" value="Sialidases"/>
    <property type="match status" value="1"/>
</dbReference>
<accession>A0A5N6ZE27</accession>
<protein>
    <submittedName>
        <fullName evidence="2">Putative BNR/Asp-box repeat protein</fullName>
    </submittedName>
</protein>
<dbReference type="Gene3D" id="2.120.10.10">
    <property type="match status" value="1"/>
</dbReference>
<organism evidence="2 3">
    <name type="scientific">Aspergillus coremiiformis</name>
    <dbReference type="NCBI Taxonomy" id="138285"/>
    <lineage>
        <taxon>Eukaryota</taxon>
        <taxon>Fungi</taxon>
        <taxon>Dikarya</taxon>
        <taxon>Ascomycota</taxon>
        <taxon>Pezizomycotina</taxon>
        <taxon>Eurotiomycetes</taxon>
        <taxon>Eurotiomycetidae</taxon>
        <taxon>Eurotiales</taxon>
        <taxon>Aspergillaceae</taxon>
        <taxon>Aspergillus</taxon>
        <taxon>Aspergillus subgen. Circumdati</taxon>
    </lineage>
</organism>
<feature type="region of interest" description="Disordered" evidence="1">
    <location>
        <begin position="1"/>
        <end position="80"/>
    </location>
</feature>
<dbReference type="PANTHER" id="PTHR38792:SF3">
    <property type="entry name" value="BNR_ASP-BOX REPEAT DOMAIN PROTEIN (AFU_ORTHOLOGUE AFUA_7G06430)-RELATED"/>
    <property type="match status" value="1"/>
</dbReference>
<feature type="compositionally biased region" description="Low complexity" evidence="1">
    <location>
        <begin position="54"/>
        <end position="64"/>
    </location>
</feature>
<name>A0A5N6ZE27_9EURO</name>
<keyword evidence="3" id="KW-1185">Reference proteome</keyword>
<dbReference type="OrthoDB" id="2739686at2759"/>
<feature type="compositionally biased region" description="Gly residues" evidence="1">
    <location>
        <begin position="17"/>
        <end position="33"/>
    </location>
</feature>